<protein>
    <recommendedName>
        <fullName evidence="4">Glycosyltransferase 61 catalytic domain-containing protein</fullName>
    </recommendedName>
</protein>
<dbReference type="Gramene" id="PNW79559">
    <property type="protein sequence ID" value="PNW79559"/>
    <property type="gene ID" value="CHLRE_08g358568v5"/>
</dbReference>
<sequence length="624" mass="70132">MRARPTAAGRWRAGTCAPALTHRQLAALALLAMGLALPAATSAMRLWPDLGLWGHGDVGAAHGAGGSAQAGFRGAYDWDAEAREEAEAADSGGLFHLLRKLLQEEEQASKLTEEKDPVTGCPLPKVDMEKDRYSCVMWKKVCVDQNVIVSYDPETHPKHSMGTLPYLNITEIMYNLPSKYGIGDRYRKGSALRFPALYVRPSNDMEEEPELQGDPQFSVCTLPVLLYAHYPFNAAETYRYIFEKLVTLQLAGFFNKHVTLVPGVPPGTRVPSYTKFWYGSLTDKAVISLSELSARKPSSEPSNATWEGRHIRCFETMLGCRVRYDRYGLKFYRAAQYVVDHYKPQYLAQSASFEQRLFASHKVVIPEDPSVLKLVFISRNDDQSAVGRTILNEQELVQLCNAAPAGDLPPAAWGSPYKKYLCFAHTFGESQLMDVWVMRKVDAILGMHGAGLTNGLYMKPGGAIIEVRPFGFSGRESWANRYARFKASSPAEVPWPIHWYGIDTFNASLSEPGMFEKEDKPHFSKFRVIKARDRHVRITWPSMRHMLLTVALSARTHARYMSLRYGGSYYITDTLEQAEWPGNDPHVKKDLQRNFTSIQEEWDMALKIPVDQAALDFAAVPDKL</sequence>
<accession>A0A2K3DGB8</accession>
<dbReference type="GO" id="GO:0016757">
    <property type="term" value="F:glycosyltransferase activity"/>
    <property type="evidence" value="ECO:0000318"/>
    <property type="project" value="GO_Central"/>
</dbReference>
<dbReference type="Pfam" id="PF04577">
    <property type="entry name" value="Glyco_transf_61"/>
    <property type="match status" value="1"/>
</dbReference>
<evidence type="ECO:0000256" key="2">
    <source>
        <dbReference type="ARBA" id="ARBA00022679"/>
    </source>
</evidence>
<dbReference type="InterPro" id="IPR007657">
    <property type="entry name" value="Glycosyltransferase_61"/>
</dbReference>
<dbReference type="PANTHER" id="PTHR20961:SF124">
    <property type="entry name" value="GLYCOSYLTRANSFERASE"/>
    <property type="match status" value="1"/>
</dbReference>
<dbReference type="GeneID" id="5716303"/>
<dbReference type="AlphaFoldDB" id="A0A2K3DGB8"/>
<proteinExistence type="predicted"/>
<dbReference type="RefSeq" id="XP_042921751.1">
    <property type="nucleotide sequence ID" value="XM_043064750.1"/>
</dbReference>
<dbReference type="Proteomes" id="UP000006906">
    <property type="component" value="Chromosome 8"/>
</dbReference>
<dbReference type="KEGG" id="cre:CHLRE_08g358568v5"/>
<evidence type="ECO:0000256" key="3">
    <source>
        <dbReference type="ARBA" id="ARBA00023180"/>
    </source>
</evidence>
<evidence type="ECO:0000259" key="4">
    <source>
        <dbReference type="Pfam" id="PF04577"/>
    </source>
</evidence>
<evidence type="ECO:0000313" key="6">
    <source>
        <dbReference type="Proteomes" id="UP000006906"/>
    </source>
</evidence>
<dbReference type="InParanoid" id="A0A2K3DGB8"/>
<dbReference type="EMBL" id="CM008969">
    <property type="protein sequence ID" value="PNW79559.1"/>
    <property type="molecule type" value="Genomic_DNA"/>
</dbReference>
<evidence type="ECO:0000313" key="5">
    <source>
        <dbReference type="EMBL" id="PNW79559.1"/>
    </source>
</evidence>
<keyword evidence="6" id="KW-1185">Reference proteome</keyword>
<evidence type="ECO:0000256" key="1">
    <source>
        <dbReference type="ARBA" id="ARBA00022676"/>
    </source>
</evidence>
<feature type="domain" description="Glycosyltransferase 61 catalytic" evidence="4">
    <location>
        <begin position="344"/>
        <end position="465"/>
    </location>
</feature>
<dbReference type="PaxDb" id="3055-EDO96234"/>
<dbReference type="GO" id="GO:0016763">
    <property type="term" value="F:pentosyltransferase activity"/>
    <property type="evidence" value="ECO:0007669"/>
    <property type="project" value="UniProtKB-ARBA"/>
</dbReference>
<name>A0A2K3DGB8_CHLRE</name>
<keyword evidence="3" id="KW-0325">Glycoprotein</keyword>
<dbReference type="InterPro" id="IPR049625">
    <property type="entry name" value="Glyco_transf_61_cat"/>
</dbReference>
<gene>
    <name evidence="5" type="ORF">CHLRE_08g358568v5</name>
</gene>
<reference evidence="5 6" key="1">
    <citation type="journal article" date="2007" name="Science">
        <title>The Chlamydomonas genome reveals the evolution of key animal and plant functions.</title>
        <authorList>
            <person name="Merchant S.S."/>
            <person name="Prochnik S.E."/>
            <person name="Vallon O."/>
            <person name="Harris E.H."/>
            <person name="Karpowicz S.J."/>
            <person name="Witman G.B."/>
            <person name="Terry A."/>
            <person name="Salamov A."/>
            <person name="Fritz-Laylin L.K."/>
            <person name="Marechal-Drouard L."/>
            <person name="Marshall W.F."/>
            <person name="Qu L.H."/>
            <person name="Nelson D.R."/>
            <person name="Sanderfoot A.A."/>
            <person name="Spalding M.H."/>
            <person name="Kapitonov V.V."/>
            <person name="Ren Q."/>
            <person name="Ferris P."/>
            <person name="Lindquist E."/>
            <person name="Shapiro H."/>
            <person name="Lucas S.M."/>
            <person name="Grimwood J."/>
            <person name="Schmutz J."/>
            <person name="Cardol P."/>
            <person name="Cerutti H."/>
            <person name="Chanfreau G."/>
            <person name="Chen C.L."/>
            <person name="Cognat V."/>
            <person name="Croft M.T."/>
            <person name="Dent R."/>
            <person name="Dutcher S."/>
            <person name="Fernandez E."/>
            <person name="Fukuzawa H."/>
            <person name="Gonzalez-Ballester D."/>
            <person name="Gonzalez-Halphen D."/>
            <person name="Hallmann A."/>
            <person name="Hanikenne M."/>
            <person name="Hippler M."/>
            <person name="Inwood W."/>
            <person name="Jabbari K."/>
            <person name="Kalanon M."/>
            <person name="Kuras R."/>
            <person name="Lefebvre P.A."/>
            <person name="Lemaire S.D."/>
            <person name="Lobanov A.V."/>
            <person name="Lohr M."/>
            <person name="Manuell A."/>
            <person name="Meier I."/>
            <person name="Mets L."/>
            <person name="Mittag M."/>
            <person name="Mittelmeier T."/>
            <person name="Moroney J.V."/>
            <person name="Moseley J."/>
            <person name="Napoli C."/>
            <person name="Nedelcu A.M."/>
            <person name="Niyogi K."/>
            <person name="Novoselov S.V."/>
            <person name="Paulsen I.T."/>
            <person name="Pazour G."/>
            <person name="Purton S."/>
            <person name="Ral J.P."/>
            <person name="Riano-Pachon D.M."/>
            <person name="Riekhof W."/>
            <person name="Rymarquis L."/>
            <person name="Schroda M."/>
            <person name="Stern D."/>
            <person name="Umen J."/>
            <person name="Willows R."/>
            <person name="Wilson N."/>
            <person name="Zimmer S.L."/>
            <person name="Allmer J."/>
            <person name="Balk J."/>
            <person name="Bisova K."/>
            <person name="Chen C.J."/>
            <person name="Elias M."/>
            <person name="Gendler K."/>
            <person name="Hauser C."/>
            <person name="Lamb M.R."/>
            <person name="Ledford H."/>
            <person name="Long J.C."/>
            <person name="Minagawa J."/>
            <person name="Page M.D."/>
            <person name="Pan J."/>
            <person name="Pootakham W."/>
            <person name="Roje S."/>
            <person name="Rose A."/>
            <person name="Stahlberg E."/>
            <person name="Terauchi A.M."/>
            <person name="Yang P."/>
            <person name="Ball S."/>
            <person name="Bowler C."/>
            <person name="Dieckmann C.L."/>
            <person name="Gladyshev V.N."/>
            <person name="Green P."/>
            <person name="Jorgensen R."/>
            <person name="Mayfield S."/>
            <person name="Mueller-Roeber B."/>
            <person name="Rajamani S."/>
            <person name="Sayre R.T."/>
            <person name="Brokstein P."/>
            <person name="Dubchak I."/>
            <person name="Goodstein D."/>
            <person name="Hornick L."/>
            <person name="Huang Y.W."/>
            <person name="Jhaveri J."/>
            <person name="Luo Y."/>
            <person name="Martinez D."/>
            <person name="Ngau W.C."/>
            <person name="Otillar B."/>
            <person name="Poliakov A."/>
            <person name="Porter A."/>
            <person name="Szajkowski L."/>
            <person name="Werner G."/>
            <person name="Zhou K."/>
            <person name="Grigoriev I.V."/>
            <person name="Rokhsar D.S."/>
            <person name="Grossman A.R."/>
        </authorList>
    </citation>
    <scope>NUCLEOTIDE SEQUENCE [LARGE SCALE GENOMIC DNA]</scope>
    <source>
        <strain evidence="6">CC-503</strain>
    </source>
</reference>
<keyword evidence="2" id="KW-0808">Transferase</keyword>
<dbReference type="OrthoDB" id="529273at2759"/>
<organism evidence="5 6">
    <name type="scientific">Chlamydomonas reinhardtii</name>
    <name type="common">Chlamydomonas smithii</name>
    <dbReference type="NCBI Taxonomy" id="3055"/>
    <lineage>
        <taxon>Eukaryota</taxon>
        <taxon>Viridiplantae</taxon>
        <taxon>Chlorophyta</taxon>
        <taxon>core chlorophytes</taxon>
        <taxon>Chlorophyceae</taxon>
        <taxon>CS clade</taxon>
        <taxon>Chlamydomonadales</taxon>
        <taxon>Chlamydomonadaceae</taxon>
        <taxon>Chlamydomonas</taxon>
    </lineage>
</organism>
<dbReference type="ExpressionAtlas" id="A0A2K3DGB8">
    <property type="expression patterns" value="baseline"/>
</dbReference>
<dbReference type="GO" id="GO:0005794">
    <property type="term" value="C:Golgi apparatus"/>
    <property type="evidence" value="ECO:0007669"/>
    <property type="project" value="UniProtKB-ARBA"/>
</dbReference>
<dbReference type="PANTHER" id="PTHR20961">
    <property type="entry name" value="GLYCOSYLTRANSFERASE"/>
    <property type="match status" value="1"/>
</dbReference>
<keyword evidence="1" id="KW-0328">Glycosyltransferase</keyword>